<feature type="domain" description="Doublecortin" evidence="3">
    <location>
        <begin position="526"/>
        <end position="608"/>
    </location>
</feature>
<keyword evidence="5" id="KW-1185">Reference proteome</keyword>
<feature type="region of interest" description="Disordered" evidence="2">
    <location>
        <begin position="267"/>
        <end position="306"/>
    </location>
</feature>
<feature type="compositionally biased region" description="Polar residues" evidence="2">
    <location>
        <begin position="784"/>
        <end position="797"/>
    </location>
</feature>
<feature type="compositionally biased region" description="Basic and acidic residues" evidence="2">
    <location>
        <begin position="652"/>
        <end position="664"/>
    </location>
</feature>
<feature type="compositionally biased region" description="Basic and acidic residues" evidence="2">
    <location>
        <begin position="680"/>
        <end position="692"/>
    </location>
</feature>
<evidence type="ECO:0000259" key="3">
    <source>
        <dbReference type="PROSITE" id="PS50309"/>
    </source>
</evidence>
<dbReference type="PANTHER" id="PTHR23004">
    <property type="entry name" value="DOUBLECORTIN DOMAIN CONTAINING 2"/>
    <property type="match status" value="1"/>
</dbReference>
<feature type="compositionally biased region" description="Acidic residues" evidence="2">
    <location>
        <begin position="822"/>
        <end position="833"/>
    </location>
</feature>
<gene>
    <name evidence="4" type="ORF">QTP70_030010</name>
</gene>
<reference evidence="4" key="1">
    <citation type="submission" date="2023-06" db="EMBL/GenBank/DDBJ databases">
        <title>Male Hemibagrus guttatus genome.</title>
        <authorList>
            <person name="Bian C."/>
        </authorList>
    </citation>
    <scope>NUCLEOTIDE SEQUENCE</scope>
    <source>
        <strain evidence="4">Male_cb2023</strain>
        <tissue evidence="4">Muscle</tissue>
    </source>
</reference>
<dbReference type="AlphaFoldDB" id="A0AAE0RI76"/>
<sequence length="851" mass="95184">MEDKRKKRSPKVSLPQPPPPPVNPRKLSVLPASKSATFSLGLPQPPSPKPRGKYKRSVGAMGATKEVLAVPMLPPRATSRPHREKPRAPQPAGPSRVAPSSSPLQHSFLTDVSDVREMEGGLLNLLNDFHSGKLQAFGKVCSFEQLEHVREMQEKLARLHFSLDSHVEELSEDQRKSASDRNLEHLLSNARCRGYLIRRELKCVRAEYEEIVRELEGGVEHLRWRGELIPKPHFTDADTDCAFFTYPQTKIQTQECPEHVEEVKEQDKTSCLHSEVPEKDEEEPSCDPERDCRETDTPPGGDTELDGVQRANVPETAAQALHITNSILQHVPPMHTLLKDVPHTPEALKQHRNTLAMELLWIQQAIASRKKYLTLKQKMAAVKSDFCLRSGVMASSGVTALLPPVKSVVVYKNGDPFFSGRRFIVNQRQVSTMESFLNDVTLSIGAPLAVRTLYTPRYGHRVADLEHLQQGAQYVAAGFERFKKLDYLSLGSKRTPVARTGDSMQAKGINRPNVSARWRKVITLPCIIHVFRNGDVLSPAMRFIIPRSLLKNLEQILSLVSEKAMLRTGAVRRLCTLDGVTVTSAVELESGQCYVAVGAERFKKLPYVELLLNKAPGGSADRHYVADRGLHRRSENRKFPQDSNSDSALLHSLERDGRRVKSTGDEAEPEGENMSQQLQRRREGGREREEHSNFYAKPVQVRKHRPPHRAAPRVTGQASVFKGVGQRREEVRGAEEVAEDESTAVELPVDQRVAEVVQEEELDHSQPETTNHMHQTGAPDERMTSSARSGPSPSNRENNVKEYAPSDGETSLPRRSSSPSVEAEEQDEDLLSEDLEHERGQDDKVGGDKCS</sequence>
<name>A0AAE0RI76_9TELE</name>
<feature type="compositionally biased region" description="Basic and acidic residues" evidence="2">
    <location>
        <begin position="631"/>
        <end position="640"/>
    </location>
</feature>
<protein>
    <recommendedName>
        <fullName evidence="3">Doublecortin domain-containing protein</fullName>
    </recommendedName>
</protein>
<dbReference type="EMBL" id="JAUCMX010000002">
    <property type="protein sequence ID" value="KAK3554632.1"/>
    <property type="molecule type" value="Genomic_DNA"/>
</dbReference>
<dbReference type="Pfam" id="PF03607">
    <property type="entry name" value="DCX"/>
    <property type="match status" value="2"/>
</dbReference>
<feature type="compositionally biased region" description="Basic and acidic residues" evidence="2">
    <location>
        <begin position="834"/>
        <end position="851"/>
    </location>
</feature>
<evidence type="ECO:0000256" key="2">
    <source>
        <dbReference type="SAM" id="MobiDB-lite"/>
    </source>
</evidence>
<feature type="region of interest" description="Disordered" evidence="2">
    <location>
        <begin position="631"/>
        <end position="851"/>
    </location>
</feature>
<dbReference type="InterPro" id="IPR003533">
    <property type="entry name" value="Doublecortin_dom"/>
</dbReference>
<dbReference type="SUPFAM" id="SSF89837">
    <property type="entry name" value="Doublecortin (DC)"/>
    <property type="match status" value="2"/>
</dbReference>
<dbReference type="GO" id="GO:0005815">
    <property type="term" value="C:microtubule organizing center"/>
    <property type="evidence" value="ECO:0007669"/>
    <property type="project" value="TreeGrafter"/>
</dbReference>
<comment type="caution">
    <text evidence="4">The sequence shown here is derived from an EMBL/GenBank/DDBJ whole genome shotgun (WGS) entry which is preliminary data.</text>
</comment>
<dbReference type="Pfam" id="PF13270">
    <property type="entry name" value="CCDC28"/>
    <property type="match status" value="1"/>
</dbReference>
<proteinExistence type="predicted"/>
<organism evidence="4 5">
    <name type="scientific">Hemibagrus guttatus</name>
    <dbReference type="NCBI Taxonomy" id="175788"/>
    <lineage>
        <taxon>Eukaryota</taxon>
        <taxon>Metazoa</taxon>
        <taxon>Chordata</taxon>
        <taxon>Craniata</taxon>
        <taxon>Vertebrata</taxon>
        <taxon>Euteleostomi</taxon>
        <taxon>Actinopterygii</taxon>
        <taxon>Neopterygii</taxon>
        <taxon>Teleostei</taxon>
        <taxon>Ostariophysi</taxon>
        <taxon>Siluriformes</taxon>
        <taxon>Bagridae</taxon>
        <taxon>Hemibagrus</taxon>
    </lineage>
</organism>
<dbReference type="Proteomes" id="UP001274896">
    <property type="component" value="Unassembled WGS sequence"/>
</dbReference>
<dbReference type="PROSITE" id="PS50309">
    <property type="entry name" value="DC"/>
    <property type="match status" value="2"/>
</dbReference>
<feature type="compositionally biased region" description="Basic residues" evidence="2">
    <location>
        <begin position="1"/>
        <end position="10"/>
    </location>
</feature>
<accession>A0AAE0RI76</accession>
<feature type="domain" description="Doublecortin" evidence="3">
    <location>
        <begin position="406"/>
        <end position="488"/>
    </location>
</feature>
<dbReference type="Gene3D" id="3.10.20.230">
    <property type="entry name" value="Doublecortin domain"/>
    <property type="match status" value="2"/>
</dbReference>
<feature type="region of interest" description="Disordered" evidence="2">
    <location>
        <begin position="1"/>
        <end position="105"/>
    </location>
</feature>
<evidence type="ECO:0000313" key="5">
    <source>
        <dbReference type="Proteomes" id="UP001274896"/>
    </source>
</evidence>
<dbReference type="GO" id="GO:0005874">
    <property type="term" value="C:microtubule"/>
    <property type="evidence" value="ECO:0007669"/>
    <property type="project" value="TreeGrafter"/>
</dbReference>
<evidence type="ECO:0000256" key="1">
    <source>
        <dbReference type="ARBA" id="ARBA00022737"/>
    </source>
</evidence>
<dbReference type="PANTHER" id="PTHR23004:SF10">
    <property type="entry name" value="DOUBLECORTIN DOMAIN-CONTAINING PROTEIN 2B"/>
    <property type="match status" value="1"/>
</dbReference>
<evidence type="ECO:0000313" key="4">
    <source>
        <dbReference type="EMBL" id="KAK3554632.1"/>
    </source>
</evidence>
<feature type="compositionally biased region" description="Basic residues" evidence="2">
    <location>
        <begin position="700"/>
        <end position="711"/>
    </location>
</feature>
<dbReference type="InterPro" id="IPR036572">
    <property type="entry name" value="Doublecortin_dom_sf"/>
</dbReference>
<dbReference type="FunFam" id="3.10.20.230:FF:000004">
    <property type="entry name" value="Doublecortin domain containing 2"/>
    <property type="match status" value="1"/>
</dbReference>
<dbReference type="GO" id="GO:0035556">
    <property type="term" value="P:intracellular signal transduction"/>
    <property type="evidence" value="ECO:0007669"/>
    <property type="project" value="InterPro"/>
</dbReference>
<feature type="compositionally biased region" description="Basic and acidic residues" evidence="2">
    <location>
        <begin position="287"/>
        <end position="296"/>
    </location>
</feature>
<dbReference type="FunFam" id="3.10.20.230:FF:000011">
    <property type="entry name" value="Doublecortin domain containing 2B"/>
    <property type="match status" value="1"/>
</dbReference>
<feature type="compositionally biased region" description="Basic and acidic residues" evidence="2">
    <location>
        <begin position="726"/>
        <end position="735"/>
    </location>
</feature>
<dbReference type="SMART" id="SM00537">
    <property type="entry name" value="DCX"/>
    <property type="match status" value="2"/>
</dbReference>
<dbReference type="InterPro" id="IPR025271">
    <property type="entry name" value="CCDC28"/>
</dbReference>
<keyword evidence="1" id="KW-0677">Repeat</keyword>